<accession>A0ABS3B7Y3</accession>
<organism evidence="2 3">
    <name type="scientific">Xanthomonas bonasiae</name>
    <dbReference type="NCBI Taxonomy" id="2810351"/>
    <lineage>
        <taxon>Bacteria</taxon>
        <taxon>Pseudomonadati</taxon>
        <taxon>Pseudomonadota</taxon>
        <taxon>Gammaproteobacteria</taxon>
        <taxon>Lysobacterales</taxon>
        <taxon>Lysobacteraceae</taxon>
        <taxon>Xanthomonas</taxon>
    </lineage>
</organism>
<protein>
    <submittedName>
        <fullName evidence="2">Uncharacterized protein</fullName>
    </submittedName>
</protein>
<evidence type="ECO:0000313" key="3">
    <source>
        <dbReference type="Proteomes" id="UP000695802"/>
    </source>
</evidence>
<feature type="signal peptide" evidence="1">
    <location>
        <begin position="1"/>
        <end position="22"/>
    </location>
</feature>
<proteinExistence type="predicted"/>
<dbReference type="EMBL" id="JAFIWB010000037">
    <property type="protein sequence ID" value="MBN6104705.1"/>
    <property type="molecule type" value="Genomic_DNA"/>
</dbReference>
<reference evidence="2 3" key="1">
    <citation type="submission" date="2021-02" db="EMBL/GenBank/DDBJ databases">
        <title>Taxonomically Unique Crown Gall-Associated Xanthomonas Stains Have Deficiency in Virulence Repertories.</title>
        <authorList>
            <person name="Mafakheri H."/>
            <person name="Taghavi S.M."/>
            <person name="Dimkic I."/>
            <person name="Nemanja K."/>
            <person name="Osdaghi E."/>
        </authorList>
    </citation>
    <scope>NUCLEOTIDE SEQUENCE [LARGE SCALE GENOMIC DNA]</scope>
    <source>
        <strain evidence="2 3">FX4</strain>
    </source>
</reference>
<dbReference type="Proteomes" id="UP000695802">
    <property type="component" value="Unassembled WGS sequence"/>
</dbReference>
<name>A0ABS3B7Y3_9XANT</name>
<comment type="caution">
    <text evidence="2">The sequence shown here is derived from an EMBL/GenBank/DDBJ whole genome shotgun (WGS) entry which is preliminary data.</text>
</comment>
<dbReference type="RefSeq" id="WP_206231050.1">
    <property type="nucleotide sequence ID" value="NZ_JAFIWB010000037.1"/>
</dbReference>
<keyword evidence="1" id="KW-0732">Signal</keyword>
<feature type="chain" id="PRO_5046188444" evidence="1">
    <location>
        <begin position="23"/>
        <end position="145"/>
    </location>
</feature>
<evidence type="ECO:0000313" key="2">
    <source>
        <dbReference type="EMBL" id="MBN6104705.1"/>
    </source>
</evidence>
<gene>
    <name evidence="2" type="ORF">JR064_21300</name>
</gene>
<evidence type="ECO:0000256" key="1">
    <source>
        <dbReference type="SAM" id="SignalP"/>
    </source>
</evidence>
<keyword evidence="3" id="KW-1185">Reference proteome</keyword>
<sequence>MKLFFAVVLTLSVILSFPSALATSTCEEKDLVVVELDVAKGHEVVKINDVLVRNGEVFDKFFKSCARKTVILASPNARIYQILNVQTFLGKIGIKPSAENLFIFSAVPDSRVMTYMGTFSTIKYTKNHKELLRITENPPKESNWL</sequence>